<dbReference type="FunFam" id="3.80.10.10:FF:000101">
    <property type="entry name" value="LRR receptor-like serine/threonine-protein kinase ERECTA"/>
    <property type="match status" value="1"/>
</dbReference>
<accession>A0A175YF50</accession>
<dbReference type="InterPro" id="IPR001611">
    <property type="entry name" value="Leu-rich_rpt"/>
</dbReference>
<organism evidence="14">
    <name type="scientific">Daucus carota subsp. sativus</name>
    <name type="common">Carrot</name>
    <dbReference type="NCBI Taxonomy" id="79200"/>
    <lineage>
        <taxon>Eukaryota</taxon>
        <taxon>Viridiplantae</taxon>
        <taxon>Streptophyta</taxon>
        <taxon>Embryophyta</taxon>
        <taxon>Tracheophyta</taxon>
        <taxon>Spermatophyta</taxon>
        <taxon>Magnoliopsida</taxon>
        <taxon>eudicotyledons</taxon>
        <taxon>Gunneridae</taxon>
        <taxon>Pentapetalae</taxon>
        <taxon>asterids</taxon>
        <taxon>campanulids</taxon>
        <taxon>Apiales</taxon>
        <taxon>Apiaceae</taxon>
        <taxon>Apioideae</taxon>
        <taxon>Scandiceae</taxon>
        <taxon>Daucinae</taxon>
        <taxon>Daucus</taxon>
        <taxon>Daucus sect. Daucus</taxon>
    </lineage>
</organism>
<comment type="caution">
    <text evidence="14">The sequence shown here is derived from an EMBL/GenBank/DDBJ whole genome shotgun (WGS) entry which is preliminary data.</text>
</comment>
<name>A0A175YF50_DAUCS</name>
<evidence type="ECO:0000256" key="7">
    <source>
        <dbReference type="ARBA" id="ARBA00022840"/>
    </source>
</evidence>
<evidence type="ECO:0000256" key="5">
    <source>
        <dbReference type="ARBA" id="ARBA00022737"/>
    </source>
</evidence>
<dbReference type="Gramene" id="KZM81808">
    <property type="protein sequence ID" value="KZM81808"/>
    <property type="gene ID" value="DCAR_029421"/>
</dbReference>
<dbReference type="InterPro" id="IPR032675">
    <property type="entry name" value="LRR_dom_sf"/>
</dbReference>
<dbReference type="Pfam" id="PF13855">
    <property type="entry name" value="LRR_8"/>
    <property type="match status" value="1"/>
</dbReference>
<evidence type="ECO:0000256" key="6">
    <source>
        <dbReference type="ARBA" id="ARBA00022741"/>
    </source>
</evidence>
<keyword evidence="4" id="KW-0732">Signal</keyword>
<evidence type="ECO:0000256" key="1">
    <source>
        <dbReference type="ARBA" id="ARBA00004479"/>
    </source>
</evidence>
<dbReference type="STRING" id="79200.A0A175YF50"/>
<dbReference type="InterPro" id="IPR013210">
    <property type="entry name" value="LRR_N_plant-typ"/>
</dbReference>
<dbReference type="SUPFAM" id="SSF52058">
    <property type="entry name" value="L domain-like"/>
    <property type="match status" value="1"/>
</dbReference>
<dbReference type="Pfam" id="PF08263">
    <property type="entry name" value="LRRNT_2"/>
    <property type="match status" value="1"/>
</dbReference>
<protein>
    <recommendedName>
        <fullName evidence="13">Leucine-rich repeat-containing N-terminal plant-type domain-containing protein</fullName>
    </recommendedName>
</protein>
<evidence type="ECO:0000256" key="3">
    <source>
        <dbReference type="ARBA" id="ARBA00022692"/>
    </source>
</evidence>
<keyword evidence="5" id="KW-0677">Repeat</keyword>
<keyword evidence="6" id="KW-0547">Nucleotide-binding</keyword>
<dbReference type="AlphaFoldDB" id="A0A175YF50"/>
<evidence type="ECO:0000313" key="14">
    <source>
        <dbReference type="EMBL" id="KZM81808.1"/>
    </source>
</evidence>
<dbReference type="Gene3D" id="3.80.10.10">
    <property type="entry name" value="Ribonuclease Inhibitor"/>
    <property type="match status" value="1"/>
</dbReference>
<evidence type="ECO:0000256" key="9">
    <source>
        <dbReference type="ARBA" id="ARBA00023136"/>
    </source>
</evidence>
<keyword evidence="2" id="KW-0433">Leucine-rich repeat</keyword>
<evidence type="ECO:0000256" key="2">
    <source>
        <dbReference type="ARBA" id="ARBA00022614"/>
    </source>
</evidence>
<gene>
    <name evidence="14" type="ORF">DCAR_029421</name>
</gene>
<keyword evidence="3 12" id="KW-0812">Transmembrane</keyword>
<evidence type="ECO:0000256" key="4">
    <source>
        <dbReference type="ARBA" id="ARBA00022729"/>
    </source>
</evidence>
<evidence type="ECO:0000256" key="8">
    <source>
        <dbReference type="ARBA" id="ARBA00022989"/>
    </source>
</evidence>
<proteinExistence type="predicted"/>
<sequence>MTFNFLQFNILFFFVLGTSTTFVYSFSNNVTDQQALLSFRYSITDDPSGVLNSWNNSIHFCHWAGVTCSRRRQRVTALNLSSLDLGGTLSPHTGNLSLLRSISLHRNRFHGLIPNEIGRLVRLQYLNLGNNSFQGGFPANLRHCRDIRYINMDGNDLQGKLPTFSSWTKLAAFGITHNHIDGSIPPSIGNRDEASKHL</sequence>
<comment type="subcellular location">
    <subcellularLocation>
        <location evidence="1">Membrane</location>
        <topology evidence="1">Single-pass type I membrane protein</topology>
    </subcellularLocation>
</comment>
<feature type="transmembrane region" description="Helical" evidence="12">
    <location>
        <begin position="6"/>
        <end position="26"/>
    </location>
</feature>
<dbReference type="PANTHER" id="PTHR48060:SF21">
    <property type="entry name" value="L DOMAIN-LIKE PROTEIN"/>
    <property type="match status" value="1"/>
</dbReference>
<dbReference type="GO" id="GO:0016020">
    <property type="term" value="C:membrane"/>
    <property type="evidence" value="ECO:0007669"/>
    <property type="project" value="UniProtKB-SubCell"/>
</dbReference>
<keyword evidence="9 12" id="KW-0472">Membrane</keyword>
<keyword evidence="11" id="KW-0325">Glycoprotein</keyword>
<dbReference type="OMA" id="NDSFAFC"/>
<reference evidence="14" key="1">
    <citation type="journal article" date="2016" name="Nat. Genet.">
        <title>A high-quality carrot genome assembly provides new insights into carotenoid accumulation and asterid genome evolution.</title>
        <authorList>
            <person name="Iorizzo M."/>
            <person name="Ellison S."/>
            <person name="Senalik D."/>
            <person name="Zeng P."/>
            <person name="Satapoomin P."/>
            <person name="Huang J."/>
            <person name="Bowman M."/>
            <person name="Iovene M."/>
            <person name="Sanseverino W."/>
            <person name="Cavagnaro P."/>
            <person name="Yildiz M."/>
            <person name="Macko-Podgorni A."/>
            <person name="Moranska E."/>
            <person name="Grzebelus E."/>
            <person name="Grzebelus D."/>
            <person name="Ashrafi H."/>
            <person name="Zheng Z."/>
            <person name="Cheng S."/>
            <person name="Spooner D."/>
            <person name="Van Deynze A."/>
            <person name="Simon P."/>
        </authorList>
    </citation>
    <scope>NUCLEOTIDE SEQUENCE [LARGE SCALE GENOMIC DNA]</scope>
    <source>
        <tissue evidence="14">Leaf</tissue>
    </source>
</reference>
<keyword evidence="8 12" id="KW-1133">Transmembrane helix</keyword>
<evidence type="ECO:0000259" key="13">
    <source>
        <dbReference type="Pfam" id="PF08263"/>
    </source>
</evidence>
<evidence type="ECO:0000256" key="12">
    <source>
        <dbReference type="SAM" id="Phobius"/>
    </source>
</evidence>
<keyword evidence="10" id="KW-0675">Receptor</keyword>
<dbReference type="InterPro" id="IPR053211">
    <property type="entry name" value="DNA_repair-toleration"/>
</dbReference>
<feature type="domain" description="Leucine-rich repeat-containing N-terminal plant-type" evidence="13">
    <location>
        <begin position="31"/>
        <end position="69"/>
    </location>
</feature>
<evidence type="ECO:0000256" key="10">
    <source>
        <dbReference type="ARBA" id="ARBA00023170"/>
    </source>
</evidence>
<dbReference type="PANTHER" id="PTHR48060">
    <property type="entry name" value="DNA DAMAGE-REPAIR/TOLERATION PROTEIN DRT100"/>
    <property type="match status" value="1"/>
</dbReference>
<dbReference type="GO" id="GO:0005524">
    <property type="term" value="F:ATP binding"/>
    <property type="evidence" value="ECO:0007669"/>
    <property type="project" value="UniProtKB-KW"/>
</dbReference>
<keyword evidence="7" id="KW-0067">ATP-binding</keyword>
<dbReference type="EMBL" id="LNRQ01000009">
    <property type="protein sequence ID" value="KZM81808.1"/>
    <property type="molecule type" value="Genomic_DNA"/>
</dbReference>
<evidence type="ECO:0000256" key="11">
    <source>
        <dbReference type="ARBA" id="ARBA00023180"/>
    </source>
</evidence>